<feature type="transmembrane region" description="Helical" evidence="12">
    <location>
        <begin position="20"/>
        <end position="38"/>
    </location>
</feature>
<comment type="subcellular location">
    <subcellularLocation>
        <location evidence="1">Cell membrane</location>
        <topology evidence="1">Multi-pass membrane protein</topology>
    </subcellularLocation>
</comment>
<dbReference type="GO" id="GO:0020037">
    <property type="term" value="F:heme binding"/>
    <property type="evidence" value="ECO:0007669"/>
    <property type="project" value="TreeGrafter"/>
</dbReference>
<evidence type="ECO:0000256" key="6">
    <source>
        <dbReference type="ARBA" id="ARBA00022692"/>
    </source>
</evidence>
<dbReference type="GO" id="GO:0022904">
    <property type="term" value="P:respiratory electron transport chain"/>
    <property type="evidence" value="ECO:0007669"/>
    <property type="project" value="InterPro"/>
</dbReference>
<dbReference type="Gene3D" id="1.20.950.20">
    <property type="entry name" value="Transmembrane di-heme cytochromes, Chain C"/>
    <property type="match status" value="1"/>
</dbReference>
<dbReference type="Pfam" id="PF01292">
    <property type="entry name" value="Ni_hydr_CYTB"/>
    <property type="match status" value="1"/>
</dbReference>
<dbReference type="GO" id="GO:0005886">
    <property type="term" value="C:plasma membrane"/>
    <property type="evidence" value="ECO:0007669"/>
    <property type="project" value="UniProtKB-SubCell"/>
</dbReference>
<evidence type="ECO:0000256" key="3">
    <source>
        <dbReference type="ARBA" id="ARBA00022448"/>
    </source>
</evidence>
<dbReference type="PANTHER" id="PTHR30485:SF0">
    <property type="entry name" value="NI_FE-HYDROGENASE 1 B-TYPE CYTOCHROME SUBUNIT-RELATED"/>
    <property type="match status" value="1"/>
</dbReference>
<keyword evidence="6 12" id="KW-0812">Transmembrane</keyword>
<keyword evidence="5" id="KW-0349">Heme</keyword>
<evidence type="ECO:0000256" key="12">
    <source>
        <dbReference type="SAM" id="Phobius"/>
    </source>
</evidence>
<dbReference type="SUPFAM" id="SSF81342">
    <property type="entry name" value="Transmembrane di-heme cytochromes"/>
    <property type="match status" value="1"/>
</dbReference>
<feature type="transmembrane region" description="Helical" evidence="12">
    <location>
        <begin position="180"/>
        <end position="198"/>
    </location>
</feature>
<dbReference type="AlphaFoldDB" id="A0A5R8Y392"/>
<comment type="similarity">
    <text evidence="2">Belongs to the HupC/HyaC/HydC family.</text>
</comment>
<evidence type="ECO:0000256" key="9">
    <source>
        <dbReference type="ARBA" id="ARBA00022989"/>
    </source>
</evidence>
<keyword evidence="15" id="KW-1185">Reference proteome</keyword>
<comment type="caution">
    <text evidence="14">The sequence shown here is derived from an EMBL/GenBank/DDBJ whole genome shotgun (WGS) entry which is preliminary data.</text>
</comment>
<dbReference type="EMBL" id="VANU01000001">
    <property type="protein sequence ID" value="TLP40535.1"/>
    <property type="molecule type" value="Genomic_DNA"/>
</dbReference>
<keyword evidence="9 12" id="KW-1133">Transmembrane helix</keyword>
<dbReference type="InterPro" id="IPR051542">
    <property type="entry name" value="Hydrogenase_cytochrome"/>
</dbReference>
<evidence type="ECO:0000256" key="1">
    <source>
        <dbReference type="ARBA" id="ARBA00004651"/>
    </source>
</evidence>
<evidence type="ECO:0000313" key="15">
    <source>
        <dbReference type="Proteomes" id="UP000308901"/>
    </source>
</evidence>
<proteinExistence type="inferred from homology"/>
<feature type="transmembrane region" description="Helical" evidence="12">
    <location>
        <begin position="124"/>
        <end position="148"/>
    </location>
</feature>
<keyword evidence="7" id="KW-0479">Metal-binding</keyword>
<evidence type="ECO:0000256" key="5">
    <source>
        <dbReference type="ARBA" id="ARBA00022617"/>
    </source>
</evidence>
<keyword evidence="10" id="KW-0408">Iron</keyword>
<dbReference type="GO" id="GO:0009055">
    <property type="term" value="F:electron transfer activity"/>
    <property type="evidence" value="ECO:0007669"/>
    <property type="project" value="InterPro"/>
</dbReference>
<evidence type="ECO:0000259" key="13">
    <source>
        <dbReference type="Pfam" id="PF01292"/>
    </source>
</evidence>
<dbReference type="InterPro" id="IPR011577">
    <property type="entry name" value="Cyt_b561_bac/Ni-Hgenase"/>
</dbReference>
<evidence type="ECO:0000256" key="4">
    <source>
        <dbReference type="ARBA" id="ARBA00022475"/>
    </source>
</evidence>
<evidence type="ECO:0000256" key="2">
    <source>
        <dbReference type="ARBA" id="ARBA00008622"/>
    </source>
</evidence>
<dbReference type="OrthoDB" id="197262at2"/>
<evidence type="ECO:0000256" key="11">
    <source>
        <dbReference type="ARBA" id="ARBA00023136"/>
    </source>
</evidence>
<dbReference type="PRINTS" id="PR00161">
    <property type="entry name" value="NIHGNASECYTB"/>
</dbReference>
<dbReference type="InterPro" id="IPR016174">
    <property type="entry name" value="Di-haem_cyt_TM"/>
</dbReference>
<protein>
    <submittedName>
        <fullName evidence="14">Ni/Fe-hydrogenase, b-type cytochrome subunit</fullName>
    </submittedName>
</protein>
<dbReference type="PANTHER" id="PTHR30485">
    <property type="entry name" value="NI/FE-HYDROGENASE 1 B-TYPE CYTOCHROME SUBUNIT"/>
    <property type="match status" value="1"/>
</dbReference>
<dbReference type="NCBIfam" id="TIGR02125">
    <property type="entry name" value="CytB-hydogenase"/>
    <property type="match status" value="1"/>
</dbReference>
<organism evidence="14 15">
    <name type="scientific">Arcobacter arenosus</name>
    <dbReference type="NCBI Taxonomy" id="2576037"/>
    <lineage>
        <taxon>Bacteria</taxon>
        <taxon>Pseudomonadati</taxon>
        <taxon>Campylobacterota</taxon>
        <taxon>Epsilonproteobacteria</taxon>
        <taxon>Campylobacterales</taxon>
        <taxon>Arcobacteraceae</taxon>
        <taxon>Arcobacter</taxon>
    </lineage>
</organism>
<evidence type="ECO:0000313" key="14">
    <source>
        <dbReference type="EMBL" id="TLP40535.1"/>
    </source>
</evidence>
<gene>
    <name evidence="14" type="primary">cybH</name>
    <name evidence="14" type="ORF">FDK22_00545</name>
</gene>
<evidence type="ECO:0000256" key="7">
    <source>
        <dbReference type="ARBA" id="ARBA00022723"/>
    </source>
</evidence>
<dbReference type="Proteomes" id="UP000308901">
    <property type="component" value="Unassembled WGS sequence"/>
</dbReference>
<keyword evidence="4" id="KW-1003">Cell membrane</keyword>
<sequence length="224" mass="26124">MIKKHYEFSYWLRITHWVRALAIVILTATGFYIAYPFISPAHSGGEPVLFLNALTRSWHVIFGFMLIAVTIGKFYLFIFDKQSKVERDSFWDFINPKIWIQQIGYYLLITKHPHGKGVYNPLQFMAYAGVYISIVMISLTGLILYVHVYHEGMGGFLFDSMRSLEVMMGGLAFVRELHHIFMWIFIIFLPIHVYLAVFNSVHGKQGAMDSIISGYRWIKEDKKH</sequence>
<keyword evidence="11 12" id="KW-0472">Membrane</keyword>
<name>A0A5R8Y392_9BACT</name>
<dbReference type="RefSeq" id="WP_138150825.1">
    <property type="nucleotide sequence ID" value="NZ_CBDDKQ010000002.1"/>
</dbReference>
<feature type="transmembrane region" description="Helical" evidence="12">
    <location>
        <begin position="58"/>
        <end position="79"/>
    </location>
</feature>
<reference evidence="14 15" key="1">
    <citation type="submission" date="2019-05" db="EMBL/GenBank/DDBJ databases">
        <title>Arcobacter sp. nov., isolated from sea sediment.</title>
        <authorList>
            <person name="Kim W."/>
        </authorList>
    </citation>
    <scope>NUCLEOTIDE SEQUENCE [LARGE SCALE GENOMIC DNA]</scope>
    <source>
        <strain evidence="14 15">CAU 1517</strain>
    </source>
</reference>
<feature type="domain" description="Cytochrome b561 bacterial/Ni-hydrogenase" evidence="13">
    <location>
        <begin position="8"/>
        <end position="214"/>
    </location>
</feature>
<evidence type="ECO:0000256" key="10">
    <source>
        <dbReference type="ARBA" id="ARBA00023004"/>
    </source>
</evidence>
<keyword evidence="3" id="KW-0813">Transport</keyword>
<dbReference type="GO" id="GO:0005506">
    <property type="term" value="F:iron ion binding"/>
    <property type="evidence" value="ECO:0007669"/>
    <property type="project" value="InterPro"/>
</dbReference>
<dbReference type="InterPro" id="IPR000516">
    <property type="entry name" value="Ni-dep_Hydgase_cyt-B"/>
</dbReference>
<evidence type="ECO:0000256" key="8">
    <source>
        <dbReference type="ARBA" id="ARBA00022982"/>
    </source>
</evidence>
<accession>A0A5R8Y392</accession>
<keyword evidence="8" id="KW-0249">Electron transport</keyword>